<proteinExistence type="predicted"/>
<feature type="compositionally biased region" description="Low complexity" evidence="1">
    <location>
        <begin position="898"/>
        <end position="911"/>
    </location>
</feature>
<dbReference type="Proteomes" id="UP000827549">
    <property type="component" value="Chromosome 7"/>
</dbReference>
<gene>
    <name evidence="2" type="ORF">LOC62_07G008995</name>
</gene>
<feature type="compositionally biased region" description="Low complexity" evidence="1">
    <location>
        <begin position="1115"/>
        <end position="1125"/>
    </location>
</feature>
<feature type="compositionally biased region" description="Low complexity" evidence="1">
    <location>
        <begin position="1554"/>
        <end position="1573"/>
    </location>
</feature>
<sequence length="1597" mass="167629">MLAHAKPKPLPAIPSSPPSPPLTPPSTQPSTTTVDLNSPPSSSHPALELDLTEDESSDLEDEADVDLDPRQKGLMASVAGGSGSGGGAGGGAVAPEPHRHRPWFGNASRTHLPRNSRPSTGSSRLTVAATSTTAVDSDGFVPYRPPFASTSAVSLSPQMQPSGATGIGMAPAPPPARTPKRSLFSNWSWGTKRKQKQKLTSASTPVLINQSHAPAGLKVPPGASVPYGTTHLGAKAAHGATLSNAQYELYAPYNAYAPRGQQWGPQQVEDYQGVNHSSSVLTGLVAPKMLFSPIARDLRTENGRTSPYSSSTPHLLSMGGLSSQPEPPQAAAAGPEAGGPSNSRPYPRVGENISTGNLHGQHRWSRWQGSSVTLHSEGSRSRLAVSTMCDALTFPRPRMNAHDITPPESPANRNNTVDDDSIVDFGSAVALSDARDQEREEWAEVASRGRRSRSIRSIRRSSEGWNSDRGGSSDLRSRPSNASKHSFGSGSQRRSRSASGSIRGLFGSGRERRRRGDDSDTNGSDSDAFTIPGQPRVPRISTAPASRAASIQTERSDSHRSSRKHRGFGSQRGRLPKSTSSPALSSEDDHSSTPKRSLSFRHHTKSNPDLLVVPNSPHPLRRRPTGPPRALQLRQGSSSRPGTAPTVVVGSSSADYRSNSRPGTAPQAGVPAFGASGSYPAYSRQINRTIDFAEPHIAGRSQPTSPPLSPLDPPHIPTPERNSPFNAEFNEEEIGLAITTAGDVARSPPRSANTRLPFDTPPSPGGRPFSEDPSSAHARYLLARQHRRDMTIRAFQSPPLSPRRGAPGSPPIYPVVPHSAPVQGSWTTTSPTRSPTGSLIQRPSYPTPRRQASKDRDSKALPPSSRRPATAPNASDGAPPFAGEVAPPLPTHGILLKRAASARRPATAPQPSTEPPVPFGDVRYMPGVAAGSTATALLVAAAELSNSPPSTGRSSTRRTPLGTPPLQSLFATLPITPTVDDGVPPLPPPATAPARIPPPRAPPAGPPPAVPPFPPSRGSSMESPPSQSRQGSLQSRTGSSHSRQGSLHSRQGSTNSRQGSSHSRQGSFGRPAIPPLAVFAAPSPPPVVRPSTPAAAVEDLVDGAGSPTPLRHGVAAPSAPFAPARPSTPPPSSTRPVVMDESPTPVRQTNVFVLAPEKSPETPAPAPAGPPSAVDMALIGTPSPLSRSPLTALFQRQMSAGSLSPSAGIAGSGAAATAAMLTTESREPSFRSVRSQRSIPTAVGVFGPELHPVVSTTSSASLYEDANSGTATETWESATERGATPHDGDDDDRRSIHSDHSGRSEMTLPDLYPASSASASASALSHYSDAREELELESAEAHSSQASSILIDESQMTQHSHDDEHAADRSTLLASDAQQRSLLNWLDVTPRGSGLATAHRRTESPEEACNETIDFRTSPASSANSSPRHSVDESFRGLFFRTPQIASPPRVSSRRSRARLTDSFIFQPPQSGGLHQAIGLGIESSPLREAGGSDGTFATRTPLLAGERIPIPFPALESAEPSPTTSTGVQPSSPSALQPSPSIITQGLGMTLNSSSSPTLPFSPSTSSSSSISRNDSWITEYIVEQFPLVPPVPQAL</sequence>
<accession>A0AAF1BL69</accession>
<feature type="region of interest" description="Disordered" evidence="1">
    <location>
        <begin position="432"/>
        <end position="673"/>
    </location>
</feature>
<feature type="compositionally biased region" description="Basic and acidic residues" evidence="1">
    <location>
        <begin position="1283"/>
        <end position="1303"/>
    </location>
</feature>
<dbReference type="GeneID" id="87812159"/>
<feature type="region of interest" description="Disordered" evidence="1">
    <location>
        <begin position="397"/>
        <end position="420"/>
    </location>
</feature>
<reference evidence="2" key="1">
    <citation type="submission" date="2023-10" db="EMBL/GenBank/DDBJ databases">
        <authorList>
            <person name="Noh H."/>
        </authorList>
    </citation>
    <scope>NUCLEOTIDE SEQUENCE</scope>
    <source>
        <strain evidence="2">DUCC4014</strain>
    </source>
</reference>
<dbReference type="RefSeq" id="XP_062631522.1">
    <property type="nucleotide sequence ID" value="XM_062775538.1"/>
</dbReference>
<feature type="compositionally biased region" description="Low complexity" evidence="1">
    <location>
        <begin position="1530"/>
        <end position="1542"/>
    </location>
</feature>
<feature type="region of interest" description="Disordered" evidence="1">
    <location>
        <begin position="1"/>
        <end position="127"/>
    </location>
</feature>
<feature type="compositionally biased region" description="Low complexity" evidence="1">
    <location>
        <begin position="467"/>
        <end position="505"/>
    </location>
</feature>
<organism evidence="2 3">
    <name type="scientific">Vanrija pseudolonga</name>
    <dbReference type="NCBI Taxonomy" id="143232"/>
    <lineage>
        <taxon>Eukaryota</taxon>
        <taxon>Fungi</taxon>
        <taxon>Dikarya</taxon>
        <taxon>Basidiomycota</taxon>
        <taxon>Agaricomycotina</taxon>
        <taxon>Tremellomycetes</taxon>
        <taxon>Trichosporonales</taxon>
        <taxon>Trichosporonaceae</taxon>
        <taxon>Vanrija</taxon>
    </lineage>
</organism>
<feature type="compositionally biased region" description="Polar residues" evidence="1">
    <location>
        <begin position="303"/>
        <end position="314"/>
    </location>
</feature>
<keyword evidence="3" id="KW-1185">Reference proteome</keyword>
<feature type="region of interest" description="Disordered" evidence="1">
    <location>
        <begin position="1514"/>
        <end position="1573"/>
    </location>
</feature>
<feature type="compositionally biased region" description="Basic and acidic residues" evidence="1">
    <location>
        <begin position="433"/>
        <end position="442"/>
    </location>
</feature>
<dbReference type="EMBL" id="CP086720">
    <property type="protein sequence ID" value="WOO85496.1"/>
    <property type="molecule type" value="Genomic_DNA"/>
</dbReference>
<feature type="compositionally biased region" description="Low complexity" evidence="1">
    <location>
        <begin position="824"/>
        <end position="838"/>
    </location>
</feature>
<feature type="compositionally biased region" description="Polar residues" evidence="1">
    <location>
        <begin position="1258"/>
        <end position="1277"/>
    </location>
</feature>
<feature type="region of interest" description="Disordered" evidence="1">
    <location>
        <begin position="1258"/>
        <end position="1311"/>
    </location>
</feature>
<evidence type="ECO:0000313" key="2">
    <source>
        <dbReference type="EMBL" id="WOO85496.1"/>
    </source>
</evidence>
<evidence type="ECO:0000256" key="1">
    <source>
        <dbReference type="SAM" id="MobiDB-lite"/>
    </source>
</evidence>
<feature type="region of interest" description="Disordered" evidence="1">
    <location>
        <begin position="744"/>
        <end position="775"/>
    </location>
</feature>
<feature type="region of interest" description="Disordered" evidence="1">
    <location>
        <begin position="1215"/>
        <end position="1236"/>
    </location>
</feature>
<evidence type="ECO:0000313" key="3">
    <source>
        <dbReference type="Proteomes" id="UP000827549"/>
    </source>
</evidence>
<feature type="compositionally biased region" description="Pro residues" evidence="1">
    <location>
        <begin position="8"/>
        <end position="27"/>
    </location>
</feature>
<feature type="compositionally biased region" description="Polar residues" evidence="1">
    <location>
        <begin position="649"/>
        <end position="662"/>
    </location>
</feature>
<name>A0AAF1BL69_9TREE</name>
<feature type="compositionally biased region" description="Low complexity" evidence="1">
    <location>
        <begin position="945"/>
        <end position="966"/>
    </location>
</feature>
<feature type="compositionally biased region" description="Polar residues" evidence="1">
    <location>
        <begin position="1017"/>
        <end position="1055"/>
    </location>
</feature>
<feature type="compositionally biased region" description="Basic residues" evidence="1">
    <location>
        <begin position="448"/>
        <end position="459"/>
    </location>
</feature>
<feature type="compositionally biased region" description="Gly residues" evidence="1">
    <location>
        <begin position="80"/>
        <end position="92"/>
    </location>
</feature>
<feature type="region of interest" description="Disordered" evidence="1">
    <location>
        <begin position="796"/>
        <end position="920"/>
    </location>
</feature>
<feature type="compositionally biased region" description="Low complexity" evidence="1">
    <location>
        <begin position="329"/>
        <end position="340"/>
    </location>
</feature>
<protein>
    <submittedName>
        <fullName evidence="2">Uncharacterized protein</fullName>
    </submittedName>
</protein>
<feature type="compositionally biased region" description="Low complexity" evidence="1">
    <location>
        <begin position="1056"/>
        <end position="1081"/>
    </location>
</feature>
<feature type="compositionally biased region" description="Polar residues" evidence="1">
    <location>
        <begin position="34"/>
        <end position="44"/>
    </location>
</feature>
<feature type="compositionally biased region" description="Pro residues" evidence="1">
    <location>
        <begin position="984"/>
        <end position="1015"/>
    </location>
</feature>
<feature type="region of interest" description="Disordered" evidence="1">
    <location>
        <begin position="300"/>
        <end position="362"/>
    </location>
</feature>
<feature type="compositionally biased region" description="Polar residues" evidence="1">
    <location>
        <begin position="116"/>
        <end position="125"/>
    </location>
</feature>
<feature type="region of interest" description="Disordered" evidence="1">
    <location>
        <begin position="945"/>
        <end position="1181"/>
    </location>
</feature>
<feature type="compositionally biased region" description="Acidic residues" evidence="1">
    <location>
        <begin position="50"/>
        <end position="66"/>
    </location>
</feature>